<organism evidence="2 3">
    <name type="scientific">Liparis tanakae</name>
    <name type="common">Tanaka's snailfish</name>
    <dbReference type="NCBI Taxonomy" id="230148"/>
    <lineage>
        <taxon>Eukaryota</taxon>
        <taxon>Metazoa</taxon>
        <taxon>Chordata</taxon>
        <taxon>Craniata</taxon>
        <taxon>Vertebrata</taxon>
        <taxon>Euteleostomi</taxon>
        <taxon>Actinopterygii</taxon>
        <taxon>Neopterygii</taxon>
        <taxon>Teleostei</taxon>
        <taxon>Neoteleostei</taxon>
        <taxon>Acanthomorphata</taxon>
        <taxon>Eupercaria</taxon>
        <taxon>Perciformes</taxon>
        <taxon>Cottioidei</taxon>
        <taxon>Cottales</taxon>
        <taxon>Liparidae</taxon>
        <taxon>Liparis</taxon>
    </lineage>
</organism>
<feature type="compositionally biased region" description="Basic and acidic residues" evidence="1">
    <location>
        <begin position="79"/>
        <end position="89"/>
    </location>
</feature>
<evidence type="ECO:0000313" key="3">
    <source>
        <dbReference type="Proteomes" id="UP000314294"/>
    </source>
</evidence>
<evidence type="ECO:0000256" key="1">
    <source>
        <dbReference type="SAM" id="MobiDB-lite"/>
    </source>
</evidence>
<dbReference type="AlphaFoldDB" id="A0A4Z2J8R6"/>
<accession>A0A4Z2J8R6</accession>
<sequence>MLGLCNCRMQTMCTHSHLDTLELRTDDVMRTAVGTSCRRMMRTCRGVGGQCDESRHHSLSYQRLIHPLHQQLIRLDRTSRDVTERRDEGSLQGAQLCGPGSKGRNKDLVDCTDHPL</sequence>
<feature type="compositionally biased region" description="Basic and acidic residues" evidence="1">
    <location>
        <begin position="104"/>
        <end position="116"/>
    </location>
</feature>
<comment type="caution">
    <text evidence="2">The sequence shown here is derived from an EMBL/GenBank/DDBJ whole genome shotgun (WGS) entry which is preliminary data.</text>
</comment>
<name>A0A4Z2J8R6_9TELE</name>
<protein>
    <submittedName>
        <fullName evidence="2">Uncharacterized protein</fullName>
    </submittedName>
</protein>
<keyword evidence="3" id="KW-1185">Reference proteome</keyword>
<dbReference type="EMBL" id="SRLO01000015">
    <property type="protein sequence ID" value="TNN86569.1"/>
    <property type="molecule type" value="Genomic_DNA"/>
</dbReference>
<feature type="region of interest" description="Disordered" evidence="1">
    <location>
        <begin position="79"/>
        <end position="116"/>
    </location>
</feature>
<reference evidence="2 3" key="1">
    <citation type="submission" date="2019-03" db="EMBL/GenBank/DDBJ databases">
        <title>First draft genome of Liparis tanakae, snailfish: a comprehensive survey of snailfish specific genes.</title>
        <authorList>
            <person name="Kim W."/>
            <person name="Song I."/>
            <person name="Jeong J.-H."/>
            <person name="Kim D."/>
            <person name="Kim S."/>
            <person name="Ryu S."/>
            <person name="Song J.Y."/>
            <person name="Lee S.K."/>
        </authorList>
    </citation>
    <scope>NUCLEOTIDE SEQUENCE [LARGE SCALE GENOMIC DNA]</scope>
    <source>
        <tissue evidence="2">Muscle</tissue>
    </source>
</reference>
<proteinExistence type="predicted"/>
<gene>
    <name evidence="2" type="ORF">EYF80_003339</name>
</gene>
<dbReference type="Proteomes" id="UP000314294">
    <property type="component" value="Unassembled WGS sequence"/>
</dbReference>
<evidence type="ECO:0000313" key="2">
    <source>
        <dbReference type="EMBL" id="TNN86569.1"/>
    </source>
</evidence>